<accession>A0AAQ3JPZ8</accession>
<name>A0AAQ3JPZ8_9LILI</name>
<proteinExistence type="predicted"/>
<reference evidence="3 4" key="1">
    <citation type="submission" date="2023-10" db="EMBL/GenBank/DDBJ databases">
        <title>Chromosome-scale genome assembly provides insights into flower coloration mechanisms of Canna indica.</title>
        <authorList>
            <person name="Li C."/>
        </authorList>
    </citation>
    <scope>NUCLEOTIDE SEQUENCE [LARGE SCALE GENOMIC DNA]</scope>
    <source>
        <tissue evidence="3">Flower</tissue>
    </source>
</reference>
<keyword evidence="1" id="KW-1133">Transmembrane helix</keyword>
<dbReference type="EMBL" id="CP136890">
    <property type="protein sequence ID" value="WOK93661.1"/>
    <property type="molecule type" value="Genomic_DNA"/>
</dbReference>
<dbReference type="AlphaFoldDB" id="A0AAQ3JPZ8"/>
<feature type="transmembrane region" description="Helical" evidence="1">
    <location>
        <begin position="83"/>
        <end position="103"/>
    </location>
</feature>
<gene>
    <name evidence="3" type="ORF">Cni_G02361</name>
</gene>
<sequence>MREQMAITIFPFILALICCCKMVHRDRGLQFSGTFADHLFSFILVSSVEMRLIHCDFDCHKYIKLLILIHVVRISVEILSPPTLFFCFWIIFYIGINAFYNYFK</sequence>
<protein>
    <submittedName>
        <fullName evidence="3">Uncharacterized protein</fullName>
    </submittedName>
</protein>
<evidence type="ECO:0000313" key="3">
    <source>
        <dbReference type="EMBL" id="WOK93661.1"/>
    </source>
</evidence>
<dbReference type="Proteomes" id="UP001327560">
    <property type="component" value="Chromosome 1"/>
</dbReference>
<feature type="signal peptide" evidence="2">
    <location>
        <begin position="1"/>
        <end position="25"/>
    </location>
</feature>
<keyword evidence="4" id="KW-1185">Reference proteome</keyword>
<evidence type="ECO:0000256" key="1">
    <source>
        <dbReference type="SAM" id="Phobius"/>
    </source>
</evidence>
<evidence type="ECO:0000313" key="4">
    <source>
        <dbReference type="Proteomes" id="UP001327560"/>
    </source>
</evidence>
<keyword evidence="1" id="KW-0472">Membrane</keyword>
<organism evidence="3 4">
    <name type="scientific">Canna indica</name>
    <name type="common">Indian-shot</name>
    <dbReference type="NCBI Taxonomy" id="4628"/>
    <lineage>
        <taxon>Eukaryota</taxon>
        <taxon>Viridiplantae</taxon>
        <taxon>Streptophyta</taxon>
        <taxon>Embryophyta</taxon>
        <taxon>Tracheophyta</taxon>
        <taxon>Spermatophyta</taxon>
        <taxon>Magnoliopsida</taxon>
        <taxon>Liliopsida</taxon>
        <taxon>Zingiberales</taxon>
        <taxon>Cannaceae</taxon>
        <taxon>Canna</taxon>
    </lineage>
</organism>
<keyword evidence="2" id="KW-0732">Signal</keyword>
<feature type="chain" id="PRO_5042913489" evidence="2">
    <location>
        <begin position="26"/>
        <end position="104"/>
    </location>
</feature>
<keyword evidence="1" id="KW-0812">Transmembrane</keyword>
<evidence type="ECO:0000256" key="2">
    <source>
        <dbReference type="SAM" id="SignalP"/>
    </source>
</evidence>